<accession>A0A1Y1JDU5</accession>
<organism evidence="2 3">
    <name type="scientific">Plasmodium gonderi</name>
    <dbReference type="NCBI Taxonomy" id="77519"/>
    <lineage>
        <taxon>Eukaryota</taxon>
        <taxon>Sar</taxon>
        <taxon>Alveolata</taxon>
        <taxon>Apicomplexa</taxon>
        <taxon>Aconoidasida</taxon>
        <taxon>Haemosporida</taxon>
        <taxon>Plasmodiidae</taxon>
        <taxon>Plasmodium</taxon>
        <taxon>Plasmodium (Plasmodium)</taxon>
    </lineage>
</organism>
<dbReference type="GO" id="GO:0016020">
    <property type="term" value="C:membrane"/>
    <property type="evidence" value="ECO:0007669"/>
    <property type="project" value="InterPro"/>
</dbReference>
<protein>
    <recommendedName>
        <fullName evidence="4">YGGT family protein</fullName>
    </recommendedName>
</protein>
<keyword evidence="1" id="KW-0732">Signal</keyword>
<reference evidence="3" key="1">
    <citation type="submission" date="2017-04" db="EMBL/GenBank/DDBJ databases">
        <title>Plasmodium gonderi genome.</title>
        <authorList>
            <person name="Arisue N."/>
            <person name="Honma H."/>
            <person name="Kawai S."/>
            <person name="Tougan T."/>
            <person name="Tanabe K."/>
            <person name="Horii T."/>
        </authorList>
    </citation>
    <scope>NUCLEOTIDE SEQUENCE [LARGE SCALE GENOMIC DNA]</scope>
    <source>
        <strain evidence="3">ATCC 30045</strain>
    </source>
</reference>
<dbReference type="InterPro" id="IPR001611">
    <property type="entry name" value="Leu-rich_rpt"/>
</dbReference>
<feature type="signal peptide" evidence="1">
    <location>
        <begin position="1"/>
        <end position="17"/>
    </location>
</feature>
<feature type="chain" id="PRO_5012959965" description="YGGT family protein" evidence="1">
    <location>
        <begin position="18"/>
        <end position="182"/>
    </location>
</feature>
<sequence length="182" mass="21558">MSFKHVLILFLFCAVNANTLNNNANILKFKAFILQAQNNKYKILNLHNNNIQKIKEIQKSFKTNVFINKQITDFSKTVNKFKLQLISIPTVSVVTEYFRNNINSIRLSALHFIRIYKFVIYIRCLLEWLPQINPHLNPFSYIFTYTNSYVQFFHRYVPNVLGIDLSGVFSWLFLEMLESYLS</sequence>
<evidence type="ECO:0000313" key="3">
    <source>
        <dbReference type="Proteomes" id="UP000195521"/>
    </source>
</evidence>
<dbReference type="PANTHER" id="PTHR33219:SF14">
    <property type="entry name" value="PROTEIN COFACTOR ASSEMBLY OF COMPLEX C SUBUNIT B CCB3, CHLOROPLASTIC-RELATED"/>
    <property type="match status" value="1"/>
</dbReference>
<dbReference type="PROSITE" id="PS51450">
    <property type="entry name" value="LRR"/>
    <property type="match status" value="1"/>
</dbReference>
<dbReference type="InterPro" id="IPR003425">
    <property type="entry name" value="CCB3/YggT"/>
</dbReference>
<proteinExistence type="predicted"/>
<evidence type="ECO:0000313" key="2">
    <source>
        <dbReference type="EMBL" id="GAW80691.1"/>
    </source>
</evidence>
<dbReference type="OMA" id="SYVQFFH"/>
<name>A0A1Y1JDU5_PLAGO</name>
<evidence type="ECO:0000256" key="1">
    <source>
        <dbReference type="SAM" id="SignalP"/>
    </source>
</evidence>
<dbReference type="Pfam" id="PF02325">
    <property type="entry name" value="CCB3_YggT"/>
    <property type="match status" value="1"/>
</dbReference>
<dbReference type="EMBL" id="BDQF01000009">
    <property type="protein sequence ID" value="GAW80691.1"/>
    <property type="molecule type" value="Genomic_DNA"/>
</dbReference>
<gene>
    <name evidence="2" type="ORF">PGO_082570</name>
</gene>
<keyword evidence="3" id="KW-1185">Reference proteome</keyword>
<dbReference type="Proteomes" id="UP000195521">
    <property type="component" value="Unassembled WGS sequence"/>
</dbReference>
<dbReference type="AlphaFoldDB" id="A0A1Y1JDU5"/>
<dbReference type="OrthoDB" id="392195at2759"/>
<evidence type="ECO:0008006" key="4">
    <source>
        <dbReference type="Google" id="ProtNLM"/>
    </source>
</evidence>
<dbReference type="PANTHER" id="PTHR33219">
    <property type="entry name" value="YLMG HOMOLOG PROTEIN 2, CHLOROPLASTIC"/>
    <property type="match status" value="1"/>
</dbReference>
<dbReference type="RefSeq" id="XP_028543280.1">
    <property type="nucleotide sequence ID" value="XM_028687479.1"/>
</dbReference>
<dbReference type="GeneID" id="39747405"/>
<comment type="caution">
    <text evidence="2">The sequence shown here is derived from an EMBL/GenBank/DDBJ whole genome shotgun (WGS) entry which is preliminary data.</text>
</comment>